<gene>
    <name evidence="2" type="ORF">QYT958_LOCUS30095</name>
</gene>
<sequence>VPSKVKPIRKELVNQENHKEKQKSSTWEKKNSSLHDLANVQSTMNTTSFTSVNLSSSY</sequence>
<name>A0A821UJK5_9BILA</name>
<feature type="compositionally biased region" description="Basic and acidic residues" evidence="1">
    <location>
        <begin position="8"/>
        <end position="32"/>
    </location>
</feature>
<protein>
    <submittedName>
        <fullName evidence="2">Uncharacterized protein</fullName>
    </submittedName>
</protein>
<evidence type="ECO:0000256" key="1">
    <source>
        <dbReference type="SAM" id="MobiDB-lite"/>
    </source>
</evidence>
<reference evidence="2" key="1">
    <citation type="submission" date="2021-02" db="EMBL/GenBank/DDBJ databases">
        <authorList>
            <person name="Nowell W R."/>
        </authorList>
    </citation>
    <scope>NUCLEOTIDE SEQUENCE</scope>
</reference>
<dbReference type="EMBL" id="CAJOBR010009296">
    <property type="protein sequence ID" value="CAF4891086.1"/>
    <property type="molecule type" value="Genomic_DNA"/>
</dbReference>
<evidence type="ECO:0000313" key="2">
    <source>
        <dbReference type="EMBL" id="CAF4891086.1"/>
    </source>
</evidence>
<accession>A0A821UJK5</accession>
<dbReference type="AlphaFoldDB" id="A0A821UJK5"/>
<proteinExistence type="predicted"/>
<feature type="non-terminal residue" evidence="2">
    <location>
        <position position="1"/>
    </location>
</feature>
<feature type="region of interest" description="Disordered" evidence="1">
    <location>
        <begin position="1"/>
        <end position="32"/>
    </location>
</feature>
<organism evidence="2 3">
    <name type="scientific">Rotaria socialis</name>
    <dbReference type="NCBI Taxonomy" id="392032"/>
    <lineage>
        <taxon>Eukaryota</taxon>
        <taxon>Metazoa</taxon>
        <taxon>Spiralia</taxon>
        <taxon>Gnathifera</taxon>
        <taxon>Rotifera</taxon>
        <taxon>Eurotatoria</taxon>
        <taxon>Bdelloidea</taxon>
        <taxon>Philodinida</taxon>
        <taxon>Philodinidae</taxon>
        <taxon>Rotaria</taxon>
    </lineage>
</organism>
<evidence type="ECO:0000313" key="3">
    <source>
        <dbReference type="Proteomes" id="UP000663848"/>
    </source>
</evidence>
<comment type="caution">
    <text evidence="2">The sequence shown here is derived from an EMBL/GenBank/DDBJ whole genome shotgun (WGS) entry which is preliminary data.</text>
</comment>
<dbReference type="Proteomes" id="UP000663848">
    <property type="component" value="Unassembled WGS sequence"/>
</dbReference>